<dbReference type="CDD" id="cd07765">
    <property type="entry name" value="KRAB_A-box"/>
    <property type="match status" value="1"/>
</dbReference>
<evidence type="ECO:0000313" key="2">
    <source>
        <dbReference type="Ensembl" id="ENSLLTP00000019864.1"/>
    </source>
</evidence>
<dbReference type="SMART" id="SM00349">
    <property type="entry name" value="KRAB"/>
    <property type="match status" value="1"/>
</dbReference>
<dbReference type="InterPro" id="IPR036051">
    <property type="entry name" value="KRAB_dom_sf"/>
</dbReference>
<dbReference type="Proteomes" id="UP000694406">
    <property type="component" value="Unplaced"/>
</dbReference>
<protein>
    <recommendedName>
        <fullName evidence="1">KRAB domain-containing protein</fullName>
    </recommendedName>
</protein>
<dbReference type="Gene3D" id="6.10.140.140">
    <property type="match status" value="1"/>
</dbReference>
<dbReference type="InterPro" id="IPR050169">
    <property type="entry name" value="Krueppel_C2H2_ZnF"/>
</dbReference>
<dbReference type="InterPro" id="IPR001909">
    <property type="entry name" value="KRAB"/>
</dbReference>
<name>A0A8C5SQF2_LATLA</name>
<keyword evidence="3" id="KW-1185">Reference proteome</keyword>
<dbReference type="AlphaFoldDB" id="A0A8C5SQF2"/>
<dbReference type="GO" id="GO:0006355">
    <property type="term" value="P:regulation of DNA-templated transcription"/>
    <property type="evidence" value="ECO:0007669"/>
    <property type="project" value="InterPro"/>
</dbReference>
<dbReference type="PROSITE" id="PS50805">
    <property type="entry name" value="KRAB"/>
    <property type="match status" value="1"/>
</dbReference>
<accession>A0A8C5SQF2</accession>
<dbReference type="SUPFAM" id="SSF109640">
    <property type="entry name" value="KRAB domain (Kruppel-associated box)"/>
    <property type="match status" value="1"/>
</dbReference>
<reference evidence="2" key="1">
    <citation type="submission" date="2025-08" db="UniProtKB">
        <authorList>
            <consortium name="Ensembl"/>
        </authorList>
    </citation>
    <scope>IDENTIFICATION</scope>
</reference>
<evidence type="ECO:0000313" key="3">
    <source>
        <dbReference type="Proteomes" id="UP000694406"/>
    </source>
</evidence>
<dbReference type="Ensembl" id="ENSLLTT00000020601.1">
    <property type="protein sequence ID" value="ENSLLTP00000019864.1"/>
    <property type="gene ID" value="ENSLLTG00000014918.1"/>
</dbReference>
<proteinExistence type="predicted"/>
<dbReference type="PANTHER" id="PTHR23232:SF156">
    <property type="entry name" value="KRAB DOMAIN-CONTAINING PROTEIN"/>
    <property type="match status" value="1"/>
</dbReference>
<sequence length="67" mass="8141">MTDFYHFFSFQGLVTFEDVAVYFTEEESMLLDLDQKALRREVMEENFWNVVSLGDWRLKYMKNGCRN</sequence>
<reference evidence="2" key="2">
    <citation type="submission" date="2025-09" db="UniProtKB">
        <authorList>
            <consortium name="Ensembl"/>
        </authorList>
    </citation>
    <scope>IDENTIFICATION</scope>
</reference>
<dbReference type="Pfam" id="PF01352">
    <property type="entry name" value="KRAB"/>
    <property type="match status" value="1"/>
</dbReference>
<feature type="domain" description="KRAB" evidence="1">
    <location>
        <begin position="14"/>
        <end position="67"/>
    </location>
</feature>
<evidence type="ECO:0000259" key="1">
    <source>
        <dbReference type="PROSITE" id="PS50805"/>
    </source>
</evidence>
<organism evidence="2 3">
    <name type="scientific">Laticauda laticaudata</name>
    <name type="common">Blue-ringed sea krait</name>
    <name type="synonym">Blue-lipped sea krait</name>
    <dbReference type="NCBI Taxonomy" id="8630"/>
    <lineage>
        <taxon>Eukaryota</taxon>
        <taxon>Metazoa</taxon>
        <taxon>Chordata</taxon>
        <taxon>Craniata</taxon>
        <taxon>Vertebrata</taxon>
        <taxon>Euteleostomi</taxon>
        <taxon>Lepidosauria</taxon>
        <taxon>Squamata</taxon>
        <taxon>Bifurcata</taxon>
        <taxon>Unidentata</taxon>
        <taxon>Episquamata</taxon>
        <taxon>Toxicofera</taxon>
        <taxon>Serpentes</taxon>
        <taxon>Colubroidea</taxon>
        <taxon>Elapidae</taxon>
        <taxon>Laticaudinae</taxon>
        <taxon>Laticauda</taxon>
    </lineage>
</organism>
<dbReference type="GeneTree" id="ENSGT01150000288762"/>
<dbReference type="PANTHER" id="PTHR23232">
    <property type="entry name" value="KRAB DOMAIN C2H2 ZINC FINGER"/>
    <property type="match status" value="1"/>
</dbReference>